<feature type="compositionally biased region" description="Polar residues" evidence="2">
    <location>
        <begin position="93"/>
        <end position="106"/>
    </location>
</feature>
<feature type="compositionally biased region" description="Low complexity" evidence="2">
    <location>
        <begin position="511"/>
        <end position="526"/>
    </location>
</feature>
<feature type="compositionally biased region" description="Basic and acidic residues" evidence="2">
    <location>
        <begin position="107"/>
        <end position="118"/>
    </location>
</feature>
<feature type="region of interest" description="Disordered" evidence="2">
    <location>
        <begin position="272"/>
        <end position="302"/>
    </location>
</feature>
<accession>A0A0L0FQD6</accession>
<feature type="compositionally biased region" description="Low complexity" evidence="2">
    <location>
        <begin position="272"/>
        <end position="284"/>
    </location>
</feature>
<keyword evidence="1" id="KW-0863">Zinc-finger</keyword>
<dbReference type="InterPro" id="IPR013087">
    <property type="entry name" value="Znf_C2H2_type"/>
</dbReference>
<feature type="compositionally biased region" description="Polar residues" evidence="2">
    <location>
        <begin position="77"/>
        <end position="86"/>
    </location>
</feature>
<organism evidence="4 5">
    <name type="scientific">Sphaeroforma arctica JP610</name>
    <dbReference type="NCBI Taxonomy" id="667725"/>
    <lineage>
        <taxon>Eukaryota</taxon>
        <taxon>Ichthyosporea</taxon>
        <taxon>Ichthyophonida</taxon>
        <taxon>Sphaeroforma</taxon>
    </lineage>
</organism>
<evidence type="ECO:0000313" key="5">
    <source>
        <dbReference type="Proteomes" id="UP000054560"/>
    </source>
</evidence>
<dbReference type="GO" id="GO:0008270">
    <property type="term" value="F:zinc ion binding"/>
    <property type="evidence" value="ECO:0007669"/>
    <property type="project" value="UniProtKB-KW"/>
</dbReference>
<dbReference type="GeneID" id="25909097"/>
<keyword evidence="5" id="KW-1185">Reference proteome</keyword>
<protein>
    <recommendedName>
        <fullName evidence="3">C2H2-type domain-containing protein</fullName>
    </recommendedName>
</protein>
<gene>
    <name evidence="4" type="ORF">SARC_08593</name>
</gene>
<dbReference type="PROSITE" id="PS00028">
    <property type="entry name" value="ZINC_FINGER_C2H2_1"/>
    <property type="match status" value="1"/>
</dbReference>
<feature type="compositionally biased region" description="Polar residues" evidence="2">
    <location>
        <begin position="171"/>
        <end position="180"/>
    </location>
</feature>
<feature type="region of interest" description="Disordered" evidence="2">
    <location>
        <begin position="675"/>
        <end position="797"/>
    </location>
</feature>
<feature type="domain" description="C2H2-type" evidence="3">
    <location>
        <begin position="309"/>
        <end position="339"/>
    </location>
</feature>
<proteinExistence type="predicted"/>
<evidence type="ECO:0000259" key="3">
    <source>
        <dbReference type="PROSITE" id="PS50157"/>
    </source>
</evidence>
<feature type="compositionally biased region" description="Polar residues" evidence="2">
    <location>
        <begin position="119"/>
        <end position="138"/>
    </location>
</feature>
<dbReference type="PROSITE" id="PS50157">
    <property type="entry name" value="ZINC_FINGER_C2H2_2"/>
    <property type="match status" value="1"/>
</dbReference>
<dbReference type="RefSeq" id="XP_014152894.1">
    <property type="nucleotide sequence ID" value="XM_014297419.1"/>
</dbReference>
<dbReference type="Proteomes" id="UP000054560">
    <property type="component" value="Unassembled WGS sequence"/>
</dbReference>
<feature type="compositionally biased region" description="Polar residues" evidence="2">
    <location>
        <begin position="561"/>
        <end position="578"/>
    </location>
</feature>
<evidence type="ECO:0000256" key="1">
    <source>
        <dbReference type="PROSITE-ProRule" id="PRU00042"/>
    </source>
</evidence>
<evidence type="ECO:0000256" key="2">
    <source>
        <dbReference type="SAM" id="MobiDB-lite"/>
    </source>
</evidence>
<feature type="compositionally biased region" description="Basic residues" evidence="2">
    <location>
        <begin position="291"/>
        <end position="302"/>
    </location>
</feature>
<name>A0A0L0FQD6_9EUKA</name>
<keyword evidence="1" id="KW-0862">Zinc</keyword>
<sequence>MEGYQKGGYEPIAYHGSAISSLQGMDGDKKNGHGQGQGQGSYNPGDGGGDCQQQRRHQAPPHYQQYPNQLDREHYNNDSYDSQQKYATRESQHYNSRSVNVDQQQGHSRDIVHNDRNNDANMNYYRSQSRDYGNQSNGHHPPAYYSQSAPTAFSARRDNNQHVSPHHTTHPDQQYRNPQNDGGVYYRRSEPVITEAMRPKNMVQQMTSANMQAGHGSTGLTPVLGTVSLNFNRNDRNQPYPSHMRNQQQHHGGVWGGDGGGGQMSRPGMRGDMNNNNKSNNTNSMQVGAKKTSKSTRVRRRRADLERSFPCGHEGCSRLYASNHARHLHYRLKHDNEAPLSVVNAQQAAEDNKSSGDKNTPAYNPVSDVRSFSPGVPYGQQGAQAKHYPDSAPAEQSRSMWHQPVSAKLGASDEPRAQSLGSSHSAQDQRNDNYMSQGQAQGAHQQVMRVSSEQYNQSSIRRGSDQCGSSMGRPVQPASLAQRGGSFKGIPRVLNSRGEDSTENGSSLPGSKGLQSKSSEFSSSYSRVQCSGRQTPFGPREREGLSGNGASYLGAPPSWDNHGSGTNSDQNQPNGEGNTESHHSQDPTSHRDTVETKRLSDEGRSYSGVYSGTTHAITREHPYKFVTTASTGIANRENGSVDSSPGRLRLRHHNHSFTDMKSAMSPQNLNALPVIDKSPHARSPSSPNIHSAYPRSISHGKLSSNQSDHSDRSGTEISTTTAGERAGVTSPVRGDLRVTQSEMGGSAQGRSLAIHPLSNSHDSIGRMSSNSAGNSSFGEYQATRTNARPFDVTNLLA</sequence>
<feature type="compositionally biased region" description="Gly residues" evidence="2">
    <location>
        <begin position="33"/>
        <end position="50"/>
    </location>
</feature>
<feature type="region of interest" description="Disordered" evidence="2">
    <location>
        <begin position="346"/>
        <end position="609"/>
    </location>
</feature>
<evidence type="ECO:0000313" key="4">
    <source>
        <dbReference type="EMBL" id="KNC78992.1"/>
    </source>
</evidence>
<feature type="compositionally biased region" description="Basic and acidic residues" evidence="2">
    <location>
        <begin position="579"/>
        <end position="604"/>
    </location>
</feature>
<dbReference type="EMBL" id="KQ242383">
    <property type="protein sequence ID" value="KNC78992.1"/>
    <property type="molecule type" value="Genomic_DNA"/>
</dbReference>
<keyword evidence="1" id="KW-0479">Metal-binding</keyword>
<feature type="region of interest" description="Disordered" evidence="2">
    <location>
        <begin position="20"/>
        <end position="180"/>
    </location>
</feature>
<feature type="compositionally biased region" description="Polar residues" evidence="2">
    <location>
        <begin position="757"/>
        <end position="786"/>
    </location>
</feature>
<reference evidence="4 5" key="1">
    <citation type="submission" date="2011-02" db="EMBL/GenBank/DDBJ databases">
        <title>The Genome Sequence of Sphaeroforma arctica JP610.</title>
        <authorList>
            <consortium name="The Broad Institute Genome Sequencing Platform"/>
            <person name="Russ C."/>
            <person name="Cuomo C."/>
            <person name="Young S.K."/>
            <person name="Zeng Q."/>
            <person name="Gargeya S."/>
            <person name="Alvarado L."/>
            <person name="Berlin A."/>
            <person name="Chapman S.B."/>
            <person name="Chen Z."/>
            <person name="Freedman E."/>
            <person name="Gellesch M."/>
            <person name="Goldberg J."/>
            <person name="Griggs A."/>
            <person name="Gujja S."/>
            <person name="Heilman E."/>
            <person name="Heiman D."/>
            <person name="Howarth C."/>
            <person name="Mehta T."/>
            <person name="Neiman D."/>
            <person name="Pearson M."/>
            <person name="Roberts A."/>
            <person name="Saif S."/>
            <person name="Shea T."/>
            <person name="Shenoy N."/>
            <person name="Sisk P."/>
            <person name="Stolte C."/>
            <person name="Sykes S."/>
            <person name="White J."/>
            <person name="Yandava C."/>
            <person name="Burger G."/>
            <person name="Gray M.W."/>
            <person name="Holland P.W.H."/>
            <person name="King N."/>
            <person name="Lang F.B.F."/>
            <person name="Roger A.J."/>
            <person name="Ruiz-Trillo I."/>
            <person name="Haas B."/>
            <person name="Nusbaum C."/>
            <person name="Birren B."/>
        </authorList>
    </citation>
    <scope>NUCLEOTIDE SEQUENCE [LARGE SCALE GENOMIC DNA]</scope>
    <source>
        <strain evidence="4 5">JP610</strain>
    </source>
</reference>
<feature type="compositionally biased region" description="Polar residues" evidence="2">
    <location>
        <begin position="419"/>
        <end position="469"/>
    </location>
</feature>
<dbReference type="AlphaFoldDB" id="A0A0L0FQD6"/>